<reference evidence="1" key="1">
    <citation type="submission" date="2021-06" db="EMBL/GenBank/DDBJ databases">
        <authorList>
            <person name="Kallberg Y."/>
            <person name="Tangrot J."/>
            <person name="Rosling A."/>
        </authorList>
    </citation>
    <scope>NUCLEOTIDE SEQUENCE</scope>
    <source>
        <strain evidence="1">CL356</strain>
    </source>
</reference>
<organism evidence="1 2">
    <name type="scientific">Acaulospora colombiana</name>
    <dbReference type="NCBI Taxonomy" id="27376"/>
    <lineage>
        <taxon>Eukaryota</taxon>
        <taxon>Fungi</taxon>
        <taxon>Fungi incertae sedis</taxon>
        <taxon>Mucoromycota</taxon>
        <taxon>Glomeromycotina</taxon>
        <taxon>Glomeromycetes</taxon>
        <taxon>Diversisporales</taxon>
        <taxon>Acaulosporaceae</taxon>
        <taxon>Acaulospora</taxon>
    </lineage>
</organism>
<proteinExistence type="predicted"/>
<sequence>MLRPAFLPHLLAIIFISLASPVFGQRHIKGCSDWDLQRQICVEATLFTNGLITGTVITRSENPTIGCEGGAIAVGSDRTGQTLWAAPIKGKAACGVLDPFCPNSQRDRIEVDIGASEAQRTTSVKLFYEFDEKPFEEHFATAHSGRSNFFGSPNGLTTPEPWTRATYDVTYTYVPDFGMAGGSLIIKTRDAFRVVDKTITTFSLPSKLITFITLLISSSSPMSTPTEMQYVNLGKSGLKVSRVILGTMGFGKKEWEPWVVEERESIDVIKAAFAAGINTFDTANVYSNGHSEIILGKAIKEIGAPRDSFVIMTKVYFAHPGPDRPDVHPIAQGLDLDKNGKHIFTSIKDSLKRLDLEYVDVLQCHRFDPNTPIEETMKALHDVVQAGYARYIGMSSCYAYQFQAMQNYAISHNLTPFISMQNHQSLIYREEEREMNPTCKMLVAATSARGEVDWYGPAMKGNYVESSNEIIRRVEKLAKEKGVSMAQISLAWLLHQDVVAAPIVGMHSVDRVHDIVAQRLGLCWDYTSMSTTDG</sequence>
<evidence type="ECO:0000313" key="1">
    <source>
        <dbReference type="EMBL" id="CAG8585929.1"/>
    </source>
</evidence>
<gene>
    <name evidence="1" type="ORF">ACOLOM_LOCUS6141</name>
</gene>
<keyword evidence="2" id="KW-1185">Reference proteome</keyword>
<comment type="caution">
    <text evidence="1">The sequence shown here is derived from an EMBL/GenBank/DDBJ whole genome shotgun (WGS) entry which is preliminary data.</text>
</comment>
<protein>
    <submittedName>
        <fullName evidence="1">3869_t:CDS:1</fullName>
    </submittedName>
</protein>
<accession>A0ACA9MFB1</accession>
<dbReference type="EMBL" id="CAJVPT010012243">
    <property type="protein sequence ID" value="CAG8585929.1"/>
    <property type="molecule type" value="Genomic_DNA"/>
</dbReference>
<evidence type="ECO:0000313" key="2">
    <source>
        <dbReference type="Proteomes" id="UP000789525"/>
    </source>
</evidence>
<name>A0ACA9MFB1_9GLOM</name>
<dbReference type="Proteomes" id="UP000789525">
    <property type="component" value="Unassembled WGS sequence"/>
</dbReference>